<accession>A0A9Q3EQU7</accession>
<dbReference type="PANTHER" id="PTHR28154">
    <property type="entry name" value="CELL WALL SYNTHESIS PROTEIN KNH1-RELATED"/>
    <property type="match status" value="1"/>
</dbReference>
<name>A0A9Q3EQU7_9BASI</name>
<keyword evidence="2" id="KW-0472">Membrane</keyword>
<sequence length="228" mass="24229">MHSFQTYFLYFFFLFLYAKHCIAVLFITSPVLNTVCVGGKPCPVSWTDNQADNAPSINTYGPTTIGLFTGTQTQQSEIYRLAIVDPGKLDKTMVNIPANVAPDGNEYFIRLDPIKPPGGNVSLYQAFSARFTLSGMTRSAPAGTAGSRLATTGGTNPNSNVSLTSNSTATKSATTLPTSTALPSPTSSASSAQQSSSVSGKYEEMKSGIAKCKAGIILIYLLFAWFSS</sequence>
<evidence type="ECO:0000256" key="1">
    <source>
        <dbReference type="SAM" id="MobiDB-lite"/>
    </source>
</evidence>
<feature type="compositionally biased region" description="Polar residues" evidence="1">
    <location>
        <begin position="149"/>
        <end position="161"/>
    </location>
</feature>
<evidence type="ECO:0000256" key="2">
    <source>
        <dbReference type="SAM" id="Phobius"/>
    </source>
</evidence>
<gene>
    <name evidence="3" type="ORF">O181_064092</name>
</gene>
<feature type="transmembrane region" description="Helical" evidence="2">
    <location>
        <begin position="7"/>
        <end position="27"/>
    </location>
</feature>
<dbReference type="PANTHER" id="PTHR28154:SF1">
    <property type="entry name" value="CELL WALL SYNTHESIS PROTEIN KNH1-RELATED"/>
    <property type="match status" value="1"/>
</dbReference>
<dbReference type="GO" id="GO:0042546">
    <property type="term" value="P:cell wall biogenesis"/>
    <property type="evidence" value="ECO:0007669"/>
    <property type="project" value="InterPro"/>
</dbReference>
<proteinExistence type="predicted"/>
<keyword evidence="2" id="KW-1133">Transmembrane helix</keyword>
<feature type="region of interest" description="Disordered" evidence="1">
    <location>
        <begin position="142"/>
        <end position="197"/>
    </location>
</feature>
<organism evidence="3 4">
    <name type="scientific">Austropuccinia psidii MF-1</name>
    <dbReference type="NCBI Taxonomy" id="1389203"/>
    <lineage>
        <taxon>Eukaryota</taxon>
        <taxon>Fungi</taxon>
        <taxon>Dikarya</taxon>
        <taxon>Basidiomycota</taxon>
        <taxon>Pucciniomycotina</taxon>
        <taxon>Pucciniomycetes</taxon>
        <taxon>Pucciniales</taxon>
        <taxon>Sphaerophragmiaceae</taxon>
        <taxon>Austropuccinia</taxon>
    </lineage>
</organism>
<dbReference type="OrthoDB" id="2432613at2759"/>
<evidence type="ECO:0000313" key="3">
    <source>
        <dbReference type="EMBL" id="MBW0524377.1"/>
    </source>
</evidence>
<comment type="caution">
    <text evidence="3">The sequence shown here is derived from an EMBL/GenBank/DDBJ whole genome shotgun (WGS) entry which is preliminary data.</text>
</comment>
<keyword evidence="2" id="KW-0812">Transmembrane</keyword>
<dbReference type="EMBL" id="AVOT02031008">
    <property type="protein sequence ID" value="MBW0524377.1"/>
    <property type="molecule type" value="Genomic_DNA"/>
</dbReference>
<protein>
    <submittedName>
        <fullName evidence="3">Uncharacterized protein</fullName>
    </submittedName>
</protein>
<dbReference type="InterPro" id="IPR045328">
    <property type="entry name" value="Kre9/Knh1"/>
</dbReference>
<feature type="compositionally biased region" description="Low complexity" evidence="1">
    <location>
        <begin position="162"/>
        <end position="197"/>
    </location>
</feature>
<evidence type="ECO:0000313" key="4">
    <source>
        <dbReference type="Proteomes" id="UP000765509"/>
    </source>
</evidence>
<reference evidence="3" key="1">
    <citation type="submission" date="2021-03" db="EMBL/GenBank/DDBJ databases">
        <title>Draft genome sequence of rust myrtle Austropuccinia psidii MF-1, a brazilian biotype.</title>
        <authorList>
            <person name="Quecine M.C."/>
            <person name="Pachon D.M.R."/>
            <person name="Bonatelli M.L."/>
            <person name="Correr F.H."/>
            <person name="Franceschini L.M."/>
            <person name="Leite T.F."/>
            <person name="Margarido G.R.A."/>
            <person name="Almeida C.A."/>
            <person name="Ferrarezi J.A."/>
            <person name="Labate C.A."/>
        </authorList>
    </citation>
    <scope>NUCLEOTIDE SEQUENCE</scope>
    <source>
        <strain evidence="3">MF-1</strain>
    </source>
</reference>
<dbReference type="AlphaFoldDB" id="A0A9Q3EQU7"/>
<keyword evidence="4" id="KW-1185">Reference proteome</keyword>
<dbReference type="GO" id="GO:0006078">
    <property type="term" value="P:(1-&gt;6)-beta-D-glucan biosynthetic process"/>
    <property type="evidence" value="ECO:0007669"/>
    <property type="project" value="InterPro"/>
</dbReference>
<dbReference type="Proteomes" id="UP000765509">
    <property type="component" value="Unassembled WGS sequence"/>
</dbReference>